<keyword evidence="4" id="KW-1185">Reference proteome</keyword>
<reference evidence="2 4" key="1">
    <citation type="submission" date="2020-01" db="EMBL/GenBank/DDBJ databases">
        <title>the WGS Modestobacter muralis CPCC 204518.</title>
        <authorList>
            <person name="Jiang Z."/>
        </authorList>
    </citation>
    <scope>NUCLEOTIDE SEQUENCE [LARGE SCALE GENOMIC DNA]</scope>
    <source>
        <strain evidence="2 4">DSM 100205</strain>
    </source>
</reference>
<evidence type="ECO:0000256" key="1">
    <source>
        <dbReference type="SAM" id="Phobius"/>
    </source>
</evidence>
<keyword evidence="1" id="KW-1133">Transmembrane helix</keyword>
<evidence type="ECO:0000313" key="5">
    <source>
        <dbReference type="Proteomes" id="UP000471152"/>
    </source>
</evidence>
<accession>A0A6P0EVY5</accession>
<dbReference type="Proteomes" id="UP000468828">
    <property type="component" value="Unassembled WGS sequence"/>
</dbReference>
<dbReference type="Proteomes" id="UP000471152">
    <property type="component" value="Unassembled WGS sequence"/>
</dbReference>
<name>A0A6P0EVY5_9ACTN</name>
<evidence type="ECO:0000313" key="4">
    <source>
        <dbReference type="Proteomes" id="UP000468828"/>
    </source>
</evidence>
<evidence type="ECO:0000313" key="3">
    <source>
        <dbReference type="EMBL" id="NEN52710.1"/>
    </source>
</evidence>
<comment type="caution">
    <text evidence="2">The sequence shown here is derived from an EMBL/GenBank/DDBJ whole genome shotgun (WGS) entry which is preliminary data.</text>
</comment>
<dbReference type="AlphaFoldDB" id="A0A6P0EVY5"/>
<organism evidence="2 4">
    <name type="scientific">Modestobacter muralis</name>
    <dbReference type="NCBI Taxonomy" id="1608614"/>
    <lineage>
        <taxon>Bacteria</taxon>
        <taxon>Bacillati</taxon>
        <taxon>Actinomycetota</taxon>
        <taxon>Actinomycetes</taxon>
        <taxon>Geodermatophilales</taxon>
        <taxon>Geodermatophilaceae</taxon>
        <taxon>Modestobacter</taxon>
    </lineage>
</organism>
<feature type="non-terminal residue" evidence="2">
    <location>
        <position position="109"/>
    </location>
</feature>
<reference evidence="3 5" key="2">
    <citation type="submission" date="2020-02" db="EMBL/GenBank/DDBJ databases">
        <title>The WGS of Modestobacter muralis DSM 100205.</title>
        <authorList>
            <person name="Jiang Z."/>
        </authorList>
    </citation>
    <scope>NUCLEOTIDE SEQUENCE [LARGE SCALE GENOMIC DNA]</scope>
    <source>
        <strain evidence="3 5">DSM 100205</strain>
    </source>
</reference>
<feature type="transmembrane region" description="Helical" evidence="1">
    <location>
        <begin position="45"/>
        <end position="73"/>
    </location>
</feature>
<protein>
    <submittedName>
        <fullName evidence="2">Uncharacterized protein</fullName>
    </submittedName>
</protein>
<dbReference type="EMBL" id="JAAGWH010000049">
    <property type="protein sequence ID" value="NEK95822.1"/>
    <property type="molecule type" value="Genomic_DNA"/>
</dbReference>
<dbReference type="EMBL" id="JAAGWB010000051">
    <property type="protein sequence ID" value="NEN52710.1"/>
    <property type="molecule type" value="Genomic_DNA"/>
</dbReference>
<sequence length="109" mass="10771">MSTRRWAATSAVMGLVAWALAQLGPDRAELGRALGDPQGLVDSTGADALVVVAVGALAWLCWAWGALGLLLTAASTAPGWAGRLSAVLLAGVLPAGARRAAAVAVGVGL</sequence>
<keyword evidence="1" id="KW-0472">Membrane</keyword>
<proteinExistence type="predicted"/>
<evidence type="ECO:0000313" key="2">
    <source>
        <dbReference type="EMBL" id="NEK95822.1"/>
    </source>
</evidence>
<gene>
    <name evidence="3" type="ORF">G3R41_17515</name>
    <name evidence="2" type="ORF">GCU67_16865</name>
</gene>
<keyword evidence="1" id="KW-0812">Transmembrane</keyword>